<gene>
    <name evidence="6" type="ORF">CTRG_01254</name>
</gene>
<organism evidence="6 7">
    <name type="scientific">Candida tropicalis (strain ATCC MYA-3404 / T1)</name>
    <name type="common">Yeast</name>
    <dbReference type="NCBI Taxonomy" id="294747"/>
    <lineage>
        <taxon>Eukaryota</taxon>
        <taxon>Fungi</taxon>
        <taxon>Dikarya</taxon>
        <taxon>Ascomycota</taxon>
        <taxon>Saccharomycotina</taxon>
        <taxon>Pichiomycetes</taxon>
        <taxon>Debaryomycetaceae</taxon>
        <taxon>Candida/Lodderomyces clade</taxon>
        <taxon>Candida</taxon>
    </lineage>
</organism>
<dbReference type="GO" id="GO:0016618">
    <property type="term" value="F:hydroxypyruvate reductase [NAD(P)H] activity"/>
    <property type="evidence" value="ECO:0007669"/>
    <property type="project" value="TreeGrafter"/>
</dbReference>
<protein>
    <recommendedName>
        <fullName evidence="8">D-isomer specific 2-hydroxyacid dehydrogenase NAD-binding domain-containing protein</fullName>
    </recommendedName>
</protein>
<dbReference type="GO" id="GO:0051287">
    <property type="term" value="F:NAD binding"/>
    <property type="evidence" value="ECO:0007669"/>
    <property type="project" value="InterPro"/>
</dbReference>
<accession>C5M5X3</accession>
<dbReference type="Pfam" id="PF02826">
    <property type="entry name" value="2-Hacid_dh_C"/>
    <property type="match status" value="1"/>
</dbReference>
<dbReference type="InterPro" id="IPR006140">
    <property type="entry name" value="D-isomer_DH_NAD-bd"/>
</dbReference>
<keyword evidence="7" id="KW-1185">Reference proteome</keyword>
<dbReference type="GO" id="GO:0030267">
    <property type="term" value="F:glyoxylate reductase (NADPH) activity"/>
    <property type="evidence" value="ECO:0007669"/>
    <property type="project" value="TreeGrafter"/>
</dbReference>
<evidence type="ECO:0008006" key="8">
    <source>
        <dbReference type="Google" id="ProtNLM"/>
    </source>
</evidence>
<dbReference type="SUPFAM" id="SSF52283">
    <property type="entry name" value="Formate/glycerate dehydrogenase catalytic domain-like"/>
    <property type="match status" value="1"/>
</dbReference>
<reference evidence="6 7" key="1">
    <citation type="journal article" date="2009" name="Nature">
        <title>Evolution of pathogenicity and sexual reproduction in eight Candida genomes.</title>
        <authorList>
            <person name="Butler G."/>
            <person name="Rasmussen M.D."/>
            <person name="Lin M.F."/>
            <person name="Santos M.A."/>
            <person name="Sakthikumar S."/>
            <person name="Munro C.A."/>
            <person name="Rheinbay E."/>
            <person name="Grabherr M."/>
            <person name="Forche A."/>
            <person name="Reedy J.L."/>
            <person name="Agrafioti I."/>
            <person name="Arnaud M.B."/>
            <person name="Bates S."/>
            <person name="Brown A.J."/>
            <person name="Brunke S."/>
            <person name="Costanzo M.C."/>
            <person name="Fitzpatrick D.A."/>
            <person name="de Groot P.W."/>
            <person name="Harris D."/>
            <person name="Hoyer L.L."/>
            <person name="Hube B."/>
            <person name="Klis F.M."/>
            <person name="Kodira C."/>
            <person name="Lennard N."/>
            <person name="Logue M.E."/>
            <person name="Martin R."/>
            <person name="Neiman A.M."/>
            <person name="Nikolaou E."/>
            <person name="Quail M.A."/>
            <person name="Quinn J."/>
            <person name="Santos M.C."/>
            <person name="Schmitzberger F.F."/>
            <person name="Sherlock G."/>
            <person name="Shah P."/>
            <person name="Silverstein K.A."/>
            <person name="Skrzypek M.S."/>
            <person name="Soll D."/>
            <person name="Staggs R."/>
            <person name="Stansfield I."/>
            <person name="Stumpf M.P."/>
            <person name="Sudbery P.E."/>
            <person name="Srikantha T."/>
            <person name="Zeng Q."/>
            <person name="Berman J."/>
            <person name="Berriman M."/>
            <person name="Heitman J."/>
            <person name="Gow N.A."/>
            <person name="Lorenz M.C."/>
            <person name="Birren B.W."/>
            <person name="Kellis M."/>
            <person name="Cuomo C.A."/>
        </authorList>
    </citation>
    <scope>NUCLEOTIDE SEQUENCE [LARGE SCALE GENOMIC DNA]</scope>
    <source>
        <strain evidence="7">ATCC MYA-3404 / T1</strain>
    </source>
</reference>
<dbReference type="STRING" id="294747.C5M5X3"/>
<dbReference type="HOGENOM" id="CLU_019796_1_2_1"/>
<dbReference type="KEGG" id="ctp:CTRG_01254"/>
<dbReference type="InterPro" id="IPR006139">
    <property type="entry name" value="D-isomer_2_OHA_DH_cat_dom"/>
</dbReference>
<name>C5M5X3_CANTT</name>
<evidence type="ECO:0000256" key="2">
    <source>
        <dbReference type="ARBA" id="ARBA00023027"/>
    </source>
</evidence>
<dbReference type="GeneID" id="8297526"/>
<feature type="domain" description="D-isomer specific 2-hydroxyacid dehydrogenase catalytic" evidence="4">
    <location>
        <begin position="67"/>
        <end position="351"/>
    </location>
</feature>
<dbReference type="SUPFAM" id="SSF51735">
    <property type="entry name" value="NAD(P)-binding Rossmann-fold domains"/>
    <property type="match status" value="1"/>
</dbReference>
<evidence type="ECO:0000259" key="4">
    <source>
        <dbReference type="Pfam" id="PF00389"/>
    </source>
</evidence>
<evidence type="ECO:0000256" key="3">
    <source>
        <dbReference type="RuleBase" id="RU003719"/>
    </source>
</evidence>
<dbReference type="eggNOG" id="KOG0069">
    <property type="taxonomic scope" value="Eukaryota"/>
</dbReference>
<dbReference type="InterPro" id="IPR036291">
    <property type="entry name" value="NAD(P)-bd_dom_sf"/>
</dbReference>
<evidence type="ECO:0000256" key="1">
    <source>
        <dbReference type="ARBA" id="ARBA00023002"/>
    </source>
</evidence>
<dbReference type="InterPro" id="IPR050223">
    <property type="entry name" value="D-isomer_2-hydroxyacid_DH"/>
</dbReference>
<dbReference type="Proteomes" id="UP000002037">
    <property type="component" value="Unassembled WGS sequence"/>
</dbReference>
<dbReference type="EMBL" id="GG692396">
    <property type="protein sequence ID" value="EER34393.1"/>
    <property type="molecule type" value="Genomic_DNA"/>
</dbReference>
<dbReference type="RefSeq" id="XP_002546948.1">
    <property type="nucleotide sequence ID" value="XM_002546902.1"/>
</dbReference>
<sequence>MTIKQKVLFLERPQVEKLEDFESKFECLYYSITTLEQMIVDFQTKFTDIVAIYCGWTGFAPIGGLKGKLLDSVPESLRVVTTCSIGYDIFDVEGLSEKEIILTNVPSTIASEAVADLVLYNTINSFRNIKFYEQFTGKEHFAHTGILRQSLLHAQFDQENGTPIVEPVFGSSYGHSCCNRENLSPRSHNAVIVGFGNIGELIGARLSCIGMNIHYVKRNRLSESHEKSLGYKVTYHSSLEETTKFADLIIIACPGSPTTRHLINKNLIDKMEKPFRIINIGRGFVINEDDLVQGLKNGKVLFAGLDVFEREPTIHPELINRQDVVLTPHIGSGIAENYKYTADVAMENIETVIFSYDKPLTRVN</sequence>
<evidence type="ECO:0000313" key="7">
    <source>
        <dbReference type="Proteomes" id="UP000002037"/>
    </source>
</evidence>
<proteinExistence type="inferred from homology"/>
<dbReference type="Pfam" id="PF00389">
    <property type="entry name" value="2-Hacid_dh"/>
    <property type="match status" value="1"/>
</dbReference>
<evidence type="ECO:0000259" key="5">
    <source>
        <dbReference type="Pfam" id="PF02826"/>
    </source>
</evidence>
<feature type="domain" description="D-isomer specific 2-hydroxyacid dehydrogenase NAD-binding" evidence="5">
    <location>
        <begin position="186"/>
        <end position="331"/>
    </location>
</feature>
<dbReference type="Gene3D" id="3.40.50.720">
    <property type="entry name" value="NAD(P)-binding Rossmann-like Domain"/>
    <property type="match status" value="2"/>
</dbReference>
<dbReference type="AlphaFoldDB" id="C5M5X3"/>
<dbReference type="PANTHER" id="PTHR10996:SF178">
    <property type="entry name" value="2-HYDROXYACID DEHYDROGENASE YGL185C-RELATED"/>
    <property type="match status" value="1"/>
</dbReference>
<dbReference type="GO" id="GO:0005829">
    <property type="term" value="C:cytosol"/>
    <property type="evidence" value="ECO:0007669"/>
    <property type="project" value="TreeGrafter"/>
</dbReference>
<dbReference type="OrthoDB" id="298012at2759"/>
<evidence type="ECO:0000313" key="6">
    <source>
        <dbReference type="EMBL" id="EER34393.1"/>
    </source>
</evidence>
<keyword evidence="1 3" id="KW-0560">Oxidoreductase</keyword>
<comment type="similarity">
    <text evidence="3">Belongs to the D-isomer specific 2-hydroxyacid dehydrogenase family.</text>
</comment>
<dbReference type="PANTHER" id="PTHR10996">
    <property type="entry name" value="2-HYDROXYACID DEHYDROGENASE-RELATED"/>
    <property type="match status" value="1"/>
</dbReference>
<keyword evidence="2" id="KW-0520">NAD</keyword>
<dbReference type="VEuPathDB" id="FungiDB:CTRG_01254"/>